<evidence type="ECO:0000256" key="1">
    <source>
        <dbReference type="ARBA" id="ARBA00022485"/>
    </source>
</evidence>
<dbReference type="InterPro" id="IPR002792">
    <property type="entry name" value="TRAM_dom"/>
</dbReference>
<dbReference type="FunFam" id="2.40.50.1070:FF:000003">
    <property type="entry name" value="23S rRNA (Uracil-5-)-methyltransferase RumA"/>
    <property type="match status" value="1"/>
</dbReference>
<proteinExistence type="inferred from homology"/>
<dbReference type="FunFam" id="3.40.50.150:FF:000009">
    <property type="entry name" value="23S rRNA (Uracil(1939)-C(5))-methyltransferase RlmD"/>
    <property type="match status" value="1"/>
</dbReference>
<dbReference type="GO" id="GO:0051539">
    <property type="term" value="F:4 iron, 4 sulfur cluster binding"/>
    <property type="evidence" value="ECO:0007669"/>
    <property type="project" value="UniProtKB-KW"/>
</dbReference>
<reference evidence="9" key="1">
    <citation type="submission" date="2022-12" db="EMBL/GenBank/DDBJ databases">
        <title>Draft Genome Sequences of Bacillus licheniformis and Bacillus paralicheniformis strains isolated from Irish skim milk powders.</title>
        <authorList>
            <person name="Lourenco A."/>
            <person name="Li F."/>
            <person name="Geraldine D."/>
            <person name="Tobin J.T."/>
            <person name="Butler F."/>
            <person name="Jordan K."/>
            <person name="Obrien T."/>
        </authorList>
    </citation>
    <scope>NUCLEOTIDE SEQUENCE</scope>
    <source>
        <strain evidence="9">3370</strain>
    </source>
</reference>
<dbReference type="Pfam" id="PF01938">
    <property type="entry name" value="TRAM"/>
    <property type="match status" value="1"/>
</dbReference>
<feature type="active site" description="Nucleophile" evidence="6">
    <location>
        <position position="415"/>
    </location>
</feature>
<dbReference type="Gene3D" id="2.40.50.140">
    <property type="entry name" value="Nucleic acid-binding proteins"/>
    <property type="match status" value="1"/>
</dbReference>
<accession>A0AAW6KHJ8</accession>
<dbReference type="PROSITE" id="PS51687">
    <property type="entry name" value="SAM_MT_RNA_M5U"/>
    <property type="match status" value="1"/>
</dbReference>
<dbReference type="PROSITE" id="PS01230">
    <property type="entry name" value="TRMA_1"/>
    <property type="match status" value="1"/>
</dbReference>
<sequence>MKQKAPVQKNEYYNVVFEDLTHEGAGVAKVDGFPIFVPNALPEEKAQIKVTRVKKGFAFGRLIDLKEESRFRTDAPCPIYKQCGGCQLQHINYEGQLLYKQKQVKDVLERIGKLDLSRITVHPTLGMEDPWNYRNKAQVPVGEREGGLIAGFYQQRSHEIIDMNECLIQQSENDRVVQAIKEICGKYGIKAYNEERHKGWLRHIMVRYGAVTGEMMVVFITRTNDFPHKAKIVEEITAAFPHVKSIVQNINPKKTNVIFGDETTVIWGEEYIYDTIGEIKFAISARSFYQVNPEQTKVLYDKALEYAELNGEETVIDAYCGIGTISLFLAKQAKKVYGVEIVPEAIEDAKRNAELNDIENAEFAVGEAETVIPKWYEEGIKADTLVVDPPRKGCDEALLRTILEMKPKRVVYVSCNPGTLARDLRVLEDGGYVTLEVQPVDMFPHTAHVEAVVLLQHKSTLTSI</sequence>
<keyword evidence="2 6" id="KW-0489">Methyltransferase</keyword>
<feature type="binding site" evidence="6">
    <location>
        <position position="290"/>
    </location>
    <ligand>
        <name>S-adenosyl-L-methionine</name>
        <dbReference type="ChEBI" id="CHEBI:59789"/>
    </ligand>
</feature>
<dbReference type="SUPFAM" id="SSF53335">
    <property type="entry name" value="S-adenosyl-L-methionine-dependent methyltransferases"/>
    <property type="match status" value="1"/>
</dbReference>
<keyword evidence="1" id="KW-0408">Iron</keyword>
<feature type="binding site" evidence="6">
    <location>
        <position position="340"/>
    </location>
    <ligand>
        <name>S-adenosyl-L-methionine</name>
        <dbReference type="ChEBI" id="CHEBI:59789"/>
    </ligand>
</feature>
<dbReference type="EC" id="2.1.1.190" evidence="9"/>
<dbReference type="Gene3D" id="2.40.50.1070">
    <property type="match status" value="1"/>
</dbReference>
<dbReference type="PROSITE" id="PS01231">
    <property type="entry name" value="TRMA_2"/>
    <property type="match status" value="1"/>
</dbReference>
<keyword evidence="3 6" id="KW-0808">Transferase</keyword>
<keyword evidence="5" id="KW-0411">Iron-sulfur</keyword>
<feature type="binding site" evidence="6">
    <location>
        <position position="388"/>
    </location>
    <ligand>
        <name>S-adenosyl-L-methionine</name>
        <dbReference type="ChEBI" id="CHEBI:59789"/>
    </ligand>
</feature>
<dbReference type="FunFam" id="2.40.50.140:FF:000097">
    <property type="entry name" value="23S rRNA (uracil(1939)-C(5))-methyltransferase RlmD"/>
    <property type="match status" value="1"/>
</dbReference>
<dbReference type="InterPro" id="IPR029063">
    <property type="entry name" value="SAM-dependent_MTases_sf"/>
</dbReference>
<dbReference type="AlphaFoldDB" id="A0AAW6KHJ8"/>
<dbReference type="InterPro" id="IPR030391">
    <property type="entry name" value="MeTrfase_TrmA_CS"/>
</dbReference>
<evidence type="ECO:0000313" key="10">
    <source>
        <dbReference type="Proteomes" id="UP001216709"/>
    </source>
</evidence>
<keyword evidence="1" id="KW-0004">4Fe-4S</keyword>
<protein>
    <submittedName>
        <fullName evidence="9">23S rRNA (Uracil(1939)-C(5))-methyltransferase RlmD</fullName>
        <ecNumber evidence="9">2.1.1.190</ecNumber>
    </submittedName>
</protein>
<feature type="binding site" evidence="6">
    <location>
        <position position="319"/>
    </location>
    <ligand>
        <name>S-adenosyl-L-methionine</name>
        <dbReference type="ChEBI" id="CHEBI:59789"/>
    </ligand>
</feature>
<feature type="domain" description="TRAM" evidence="8">
    <location>
        <begin position="6"/>
        <end position="64"/>
    </location>
</feature>
<dbReference type="InterPro" id="IPR030390">
    <property type="entry name" value="MeTrfase_TrmA_AS"/>
</dbReference>
<dbReference type="PANTHER" id="PTHR11061">
    <property type="entry name" value="RNA M5U METHYLTRANSFERASE"/>
    <property type="match status" value="1"/>
</dbReference>
<dbReference type="Gene3D" id="3.40.50.150">
    <property type="entry name" value="Vaccinia Virus protein VP39"/>
    <property type="match status" value="1"/>
</dbReference>
<dbReference type="GO" id="GO:0070041">
    <property type="term" value="F:rRNA (uridine-C5-)-methyltransferase activity"/>
    <property type="evidence" value="ECO:0007669"/>
    <property type="project" value="UniProtKB-ARBA"/>
</dbReference>
<dbReference type="InterPro" id="IPR010280">
    <property type="entry name" value="U5_MeTrfase_fam"/>
</dbReference>
<evidence type="ECO:0000256" key="7">
    <source>
        <dbReference type="PROSITE-ProRule" id="PRU10015"/>
    </source>
</evidence>
<dbReference type="GO" id="GO:0070475">
    <property type="term" value="P:rRNA base methylation"/>
    <property type="evidence" value="ECO:0007669"/>
    <property type="project" value="TreeGrafter"/>
</dbReference>
<name>A0AAW6KHJ8_9BACI</name>
<dbReference type="PANTHER" id="PTHR11061:SF30">
    <property type="entry name" value="TRNA (URACIL(54)-C(5))-METHYLTRANSFERASE"/>
    <property type="match status" value="1"/>
</dbReference>
<dbReference type="EMBL" id="JARAFO010000088">
    <property type="protein sequence ID" value="MDE1454116.1"/>
    <property type="molecule type" value="Genomic_DNA"/>
</dbReference>
<keyword evidence="1" id="KW-0479">Metal-binding</keyword>
<dbReference type="Proteomes" id="UP001216709">
    <property type="component" value="Unassembled WGS sequence"/>
</dbReference>
<dbReference type="NCBIfam" id="TIGR00479">
    <property type="entry name" value="rumA"/>
    <property type="match status" value="1"/>
</dbReference>
<feature type="active site" evidence="7">
    <location>
        <position position="415"/>
    </location>
</feature>
<evidence type="ECO:0000256" key="6">
    <source>
        <dbReference type="PROSITE-ProRule" id="PRU01024"/>
    </source>
</evidence>
<dbReference type="CDD" id="cd02440">
    <property type="entry name" value="AdoMet_MTases"/>
    <property type="match status" value="1"/>
</dbReference>
<evidence type="ECO:0000259" key="8">
    <source>
        <dbReference type="PROSITE" id="PS50926"/>
    </source>
</evidence>
<evidence type="ECO:0000256" key="4">
    <source>
        <dbReference type="ARBA" id="ARBA00022691"/>
    </source>
</evidence>
<dbReference type="RefSeq" id="WP_145645293.1">
    <property type="nucleotide sequence ID" value="NZ_JARAFO010000088.1"/>
</dbReference>
<dbReference type="Pfam" id="PF05958">
    <property type="entry name" value="tRNA_U5-meth_tr"/>
    <property type="match status" value="1"/>
</dbReference>
<evidence type="ECO:0000256" key="2">
    <source>
        <dbReference type="ARBA" id="ARBA00022603"/>
    </source>
</evidence>
<dbReference type="PROSITE" id="PS50926">
    <property type="entry name" value="TRAM"/>
    <property type="match status" value="1"/>
</dbReference>
<evidence type="ECO:0000256" key="3">
    <source>
        <dbReference type="ARBA" id="ARBA00022679"/>
    </source>
</evidence>
<comment type="caution">
    <text evidence="9">The sequence shown here is derived from an EMBL/GenBank/DDBJ whole genome shotgun (WGS) entry which is preliminary data.</text>
</comment>
<dbReference type="SUPFAM" id="SSF50249">
    <property type="entry name" value="Nucleic acid-binding proteins"/>
    <property type="match status" value="1"/>
</dbReference>
<dbReference type="InterPro" id="IPR012340">
    <property type="entry name" value="NA-bd_OB-fold"/>
</dbReference>
<gene>
    <name evidence="9" type="primary">rlmD</name>
    <name evidence="9" type="ORF">PVN32_18300</name>
</gene>
<keyword evidence="4 6" id="KW-0949">S-adenosyl-L-methionine</keyword>
<organism evidence="9 10">
    <name type="scientific">Bacillus paralicheniformis</name>
    <dbReference type="NCBI Taxonomy" id="1648923"/>
    <lineage>
        <taxon>Bacteria</taxon>
        <taxon>Bacillati</taxon>
        <taxon>Bacillota</taxon>
        <taxon>Bacilli</taxon>
        <taxon>Bacillales</taxon>
        <taxon>Bacillaceae</taxon>
        <taxon>Bacillus</taxon>
    </lineage>
</organism>
<evidence type="ECO:0000313" key="9">
    <source>
        <dbReference type="EMBL" id="MDE1454116.1"/>
    </source>
</evidence>
<comment type="similarity">
    <text evidence="6">Belongs to the class I-like SAM-binding methyltransferase superfamily. RNA M5U methyltransferase family.</text>
</comment>
<evidence type="ECO:0000256" key="5">
    <source>
        <dbReference type="ARBA" id="ARBA00023014"/>
    </source>
</evidence>